<name>A0A7Y9XT90_9SPHN</name>
<evidence type="ECO:0000259" key="1">
    <source>
        <dbReference type="Pfam" id="PF12680"/>
    </source>
</evidence>
<reference evidence="2 3" key="1">
    <citation type="submission" date="2020-07" db="EMBL/GenBank/DDBJ databases">
        <title>Genomic Encyclopedia of Type Strains, Phase IV (KMG-IV): sequencing the most valuable type-strain genomes for metagenomic binning, comparative biology and taxonomic classification.</title>
        <authorList>
            <person name="Goeker M."/>
        </authorList>
    </citation>
    <scope>NUCLEOTIDE SEQUENCE [LARGE SCALE GENOMIC DNA]</scope>
    <source>
        <strain evidence="2 3">DSM 29043</strain>
    </source>
</reference>
<dbReference type="RefSeq" id="WP_229735459.1">
    <property type="nucleotide sequence ID" value="NZ_BMGF01000001.1"/>
</dbReference>
<protein>
    <submittedName>
        <fullName evidence="2">Ketosteroid isomerase-like protein</fullName>
    </submittedName>
</protein>
<dbReference type="Proteomes" id="UP000522081">
    <property type="component" value="Unassembled WGS sequence"/>
</dbReference>
<comment type="caution">
    <text evidence="2">The sequence shown here is derived from an EMBL/GenBank/DDBJ whole genome shotgun (WGS) entry which is preliminary data.</text>
</comment>
<dbReference type="InterPro" id="IPR037401">
    <property type="entry name" value="SnoaL-like"/>
</dbReference>
<sequence>MDQAEMKVAVEQLYALSQAGDWDKVAEMVHDDLFITEAPGLPMEGVYRGKHALRDLFTKVFGMLEITSVDFVDTTYGEDWAVAILQMNFADGTSADLCEAFRFRDGKLAEIKPFYFDQAPVRAAAEASQKA</sequence>
<keyword evidence="3" id="KW-1185">Reference proteome</keyword>
<dbReference type="AlphaFoldDB" id="A0A7Y9XT90"/>
<dbReference type="Pfam" id="PF12680">
    <property type="entry name" value="SnoaL_2"/>
    <property type="match status" value="1"/>
</dbReference>
<evidence type="ECO:0000313" key="2">
    <source>
        <dbReference type="EMBL" id="NYH94067.1"/>
    </source>
</evidence>
<dbReference type="SUPFAM" id="SSF54427">
    <property type="entry name" value="NTF2-like"/>
    <property type="match status" value="1"/>
</dbReference>
<dbReference type="GO" id="GO:0016853">
    <property type="term" value="F:isomerase activity"/>
    <property type="evidence" value="ECO:0007669"/>
    <property type="project" value="UniProtKB-KW"/>
</dbReference>
<organism evidence="2 3">
    <name type="scientific">Novosphingobium marinum</name>
    <dbReference type="NCBI Taxonomy" id="1514948"/>
    <lineage>
        <taxon>Bacteria</taxon>
        <taxon>Pseudomonadati</taxon>
        <taxon>Pseudomonadota</taxon>
        <taxon>Alphaproteobacteria</taxon>
        <taxon>Sphingomonadales</taxon>
        <taxon>Sphingomonadaceae</taxon>
        <taxon>Novosphingobium</taxon>
    </lineage>
</organism>
<feature type="domain" description="SnoaL-like" evidence="1">
    <location>
        <begin position="10"/>
        <end position="111"/>
    </location>
</feature>
<keyword evidence="2" id="KW-0413">Isomerase</keyword>
<evidence type="ECO:0000313" key="3">
    <source>
        <dbReference type="Proteomes" id="UP000522081"/>
    </source>
</evidence>
<proteinExistence type="predicted"/>
<dbReference type="InterPro" id="IPR032710">
    <property type="entry name" value="NTF2-like_dom_sf"/>
</dbReference>
<dbReference type="Gene3D" id="3.10.450.50">
    <property type="match status" value="1"/>
</dbReference>
<dbReference type="EMBL" id="JACBZF010000001">
    <property type="protein sequence ID" value="NYH94067.1"/>
    <property type="molecule type" value="Genomic_DNA"/>
</dbReference>
<accession>A0A7Y9XT90</accession>
<gene>
    <name evidence="2" type="ORF">FHS75_000372</name>
</gene>